<dbReference type="Pfam" id="PF02417">
    <property type="entry name" value="Chromate_transp"/>
    <property type="match status" value="2"/>
</dbReference>
<gene>
    <name evidence="8" type="primary">chrA</name>
    <name evidence="8" type="ORF">ACFFVF_09080</name>
</gene>
<keyword evidence="6 7" id="KW-0472">Membrane</keyword>
<dbReference type="Proteomes" id="UP001589607">
    <property type="component" value="Unassembled WGS sequence"/>
</dbReference>
<dbReference type="InterPro" id="IPR014047">
    <property type="entry name" value="Chr_Tranpt_l_chain"/>
</dbReference>
<keyword evidence="5 7" id="KW-1133">Transmembrane helix</keyword>
<proteinExistence type="inferred from homology"/>
<feature type="transmembrane region" description="Helical" evidence="7">
    <location>
        <begin position="268"/>
        <end position="288"/>
    </location>
</feature>
<evidence type="ECO:0000256" key="6">
    <source>
        <dbReference type="ARBA" id="ARBA00023136"/>
    </source>
</evidence>
<reference evidence="8 9" key="1">
    <citation type="submission" date="2024-09" db="EMBL/GenBank/DDBJ databases">
        <authorList>
            <person name="Sun Q."/>
            <person name="Mori K."/>
        </authorList>
    </citation>
    <scope>NUCLEOTIDE SEQUENCE [LARGE SCALE GENOMIC DNA]</scope>
    <source>
        <strain evidence="8 9">CECT 7955</strain>
    </source>
</reference>
<keyword evidence="3" id="KW-1003">Cell membrane</keyword>
<evidence type="ECO:0000256" key="3">
    <source>
        <dbReference type="ARBA" id="ARBA00022475"/>
    </source>
</evidence>
<keyword evidence="9" id="KW-1185">Reference proteome</keyword>
<keyword evidence="4 7" id="KW-0812">Transmembrane</keyword>
<feature type="transmembrane region" description="Helical" evidence="7">
    <location>
        <begin position="331"/>
        <end position="347"/>
    </location>
</feature>
<accession>A0ABV5GMQ8</accession>
<feature type="transmembrane region" description="Helical" evidence="7">
    <location>
        <begin position="79"/>
        <end position="100"/>
    </location>
</feature>
<sequence>MNKNLKEVALLFFKLGSIAFGGPAAHIAMMEDEVVKKRQWITQQHFLDMVGATNLIPGPNSTEMTMHCGHERAGWKGLIVAGVCFVFPAVVITMLFAWLYQEYGQLPNVQPFLYGIKPAVIAIIIGAVYTLGKKALKNTTLGILGVLTLIACLLGVHEIIALFTCGSIGIMIYHFKNSKNNLNSFTPLVLFQITASASSLKVLWAFLKVGALLYGGGYVLFAFLDAELVSTGLLTRQELIDAVAVGQFTPGPVLSTATFIGWQLNGFWGAIAATIGIFLPSFIFVAILNPIIPKMRKSKAIASFLDAVNIAAVALIVAVCIEMGKDTLTDWRTILIALLSLIVVFVFKKMNSAFIVIASAIFGYLLSLI</sequence>
<comment type="similarity">
    <text evidence="2">Belongs to the chromate ion transporter (CHR) (TC 2.A.51) family.</text>
</comment>
<feature type="transmembrane region" description="Helical" evidence="7">
    <location>
        <begin position="143"/>
        <end position="173"/>
    </location>
</feature>
<protein>
    <submittedName>
        <fullName evidence="8">Chromate efflux transporter</fullName>
    </submittedName>
</protein>
<evidence type="ECO:0000256" key="2">
    <source>
        <dbReference type="ARBA" id="ARBA00005262"/>
    </source>
</evidence>
<feature type="transmembrane region" description="Helical" evidence="7">
    <location>
        <begin position="213"/>
        <end position="235"/>
    </location>
</feature>
<dbReference type="RefSeq" id="WP_236455882.1">
    <property type="nucleotide sequence ID" value="NZ_CBCSGE010000002.1"/>
</dbReference>
<dbReference type="EMBL" id="JBHMEY010000018">
    <property type="protein sequence ID" value="MFB9096665.1"/>
    <property type="molecule type" value="Genomic_DNA"/>
</dbReference>
<name>A0ABV5GMQ8_9FLAO</name>
<evidence type="ECO:0000313" key="8">
    <source>
        <dbReference type="EMBL" id="MFB9096665.1"/>
    </source>
</evidence>
<comment type="caution">
    <text evidence="8">The sequence shown here is derived from an EMBL/GenBank/DDBJ whole genome shotgun (WGS) entry which is preliminary data.</text>
</comment>
<dbReference type="NCBIfam" id="TIGR00937">
    <property type="entry name" value="2A51"/>
    <property type="match status" value="1"/>
</dbReference>
<dbReference type="InterPro" id="IPR003370">
    <property type="entry name" value="Chromate_transpt"/>
</dbReference>
<evidence type="ECO:0000313" key="9">
    <source>
        <dbReference type="Proteomes" id="UP001589607"/>
    </source>
</evidence>
<evidence type="ECO:0000256" key="7">
    <source>
        <dbReference type="SAM" id="Phobius"/>
    </source>
</evidence>
<evidence type="ECO:0000256" key="4">
    <source>
        <dbReference type="ARBA" id="ARBA00022692"/>
    </source>
</evidence>
<dbReference type="PIRSF" id="PIRSF004810">
    <property type="entry name" value="ChrA"/>
    <property type="match status" value="1"/>
</dbReference>
<comment type="subcellular location">
    <subcellularLocation>
        <location evidence="1">Cell membrane</location>
        <topology evidence="1">Multi-pass membrane protein</topology>
    </subcellularLocation>
</comment>
<evidence type="ECO:0000256" key="1">
    <source>
        <dbReference type="ARBA" id="ARBA00004651"/>
    </source>
</evidence>
<evidence type="ECO:0000256" key="5">
    <source>
        <dbReference type="ARBA" id="ARBA00022989"/>
    </source>
</evidence>
<feature type="transmembrane region" description="Helical" evidence="7">
    <location>
        <begin position="300"/>
        <end position="319"/>
    </location>
</feature>
<feature type="transmembrane region" description="Helical" evidence="7">
    <location>
        <begin position="352"/>
        <end position="368"/>
    </location>
</feature>
<feature type="transmembrane region" description="Helical" evidence="7">
    <location>
        <begin position="112"/>
        <end position="131"/>
    </location>
</feature>
<dbReference type="PANTHER" id="PTHR33567">
    <property type="entry name" value="CHROMATE ION TRANSPORTER (EUROFUNG)"/>
    <property type="match status" value="1"/>
</dbReference>
<organism evidence="8 9">
    <name type="scientific">Flavobacterium jumunjinense</name>
    <dbReference type="NCBI Taxonomy" id="998845"/>
    <lineage>
        <taxon>Bacteria</taxon>
        <taxon>Pseudomonadati</taxon>
        <taxon>Bacteroidota</taxon>
        <taxon>Flavobacteriia</taxon>
        <taxon>Flavobacteriales</taxon>
        <taxon>Flavobacteriaceae</taxon>
        <taxon>Flavobacterium</taxon>
    </lineage>
</organism>
<dbReference type="PANTHER" id="PTHR33567:SF3">
    <property type="entry name" value="CHROMATE ION TRANSPORTER (EUROFUNG)"/>
    <property type="match status" value="1"/>
</dbReference>